<dbReference type="Pfam" id="PF11467">
    <property type="entry name" value="LEDGF"/>
    <property type="match status" value="1"/>
</dbReference>
<feature type="compositionally biased region" description="Basic and acidic residues" evidence="5">
    <location>
        <begin position="213"/>
        <end position="242"/>
    </location>
</feature>
<dbReference type="Gene3D" id="3.40.30.10">
    <property type="entry name" value="Glutaredoxin"/>
    <property type="match status" value="1"/>
</dbReference>
<dbReference type="SUPFAM" id="SSF140576">
    <property type="entry name" value="HIV integrase-binding domain"/>
    <property type="match status" value="1"/>
</dbReference>
<organism evidence="7 8">
    <name type="scientific">Polyplax serrata</name>
    <name type="common">Common mouse louse</name>
    <dbReference type="NCBI Taxonomy" id="468196"/>
    <lineage>
        <taxon>Eukaryota</taxon>
        <taxon>Metazoa</taxon>
        <taxon>Ecdysozoa</taxon>
        <taxon>Arthropoda</taxon>
        <taxon>Hexapoda</taxon>
        <taxon>Insecta</taxon>
        <taxon>Pterygota</taxon>
        <taxon>Neoptera</taxon>
        <taxon>Paraneoptera</taxon>
        <taxon>Psocodea</taxon>
        <taxon>Troctomorpha</taxon>
        <taxon>Phthiraptera</taxon>
        <taxon>Anoplura</taxon>
        <taxon>Polyplacidae</taxon>
        <taxon>Polyplax</taxon>
    </lineage>
</organism>
<comment type="caution">
    <text evidence="7">The sequence shown here is derived from an EMBL/GenBank/DDBJ whole genome shotgun (WGS) entry which is preliminary data.</text>
</comment>
<name>A0ABR1BDH0_POLSC</name>
<evidence type="ECO:0000256" key="5">
    <source>
        <dbReference type="SAM" id="MobiDB-lite"/>
    </source>
</evidence>
<feature type="region of interest" description="Disordered" evidence="5">
    <location>
        <begin position="571"/>
        <end position="628"/>
    </location>
</feature>
<dbReference type="CDD" id="cd05834">
    <property type="entry name" value="PWWP_HRP"/>
    <property type="match status" value="1"/>
</dbReference>
<evidence type="ECO:0000256" key="3">
    <source>
        <dbReference type="ARBA" id="ARBA00023054"/>
    </source>
</evidence>
<gene>
    <name evidence="7" type="ORF">RUM44_013198</name>
</gene>
<feature type="compositionally biased region" description="Basic and acidic residues" evidence="5">
    <location>
        <begin position="305"/>
        <end position="334"/>
    </location>
</feature>
<keyword evidence="8" id="KW-1185">Reference proteome</keyword>
<dbReference type="SUPFAM" id="SSF63748">
    <property type="entry name" value="Tudor/PWWP/MBT"/>
    <property type="match status" value="1"/>
</dbReference>
<dbReference type="InterPro" id="IPR021567">
    <property type="entry name" value="LEDGF_IBD"/>
</dbReference>
<dbReference type="InterPro" id="IPR036218">
    <property type="entry name" value="HIVI-bd_sf"/>
</dbReference>
<dbReference type="Pfam" id="PF04908">
    <property type="entry name" value="SH3BGR"/>
    <property type="match status" value="1"/>
</dbReference>
<dbReference type="SMART" id="SM00293">
    <property type="entry name" value="PWWP"/>
    <property type="match status" value="1"/>
</dbReference>
<evidence type="ECO:0000313" key="8">
    <source>
        <dbReference type="Proteomes" id="UP001359485"/>
    </source>
</evidence>
<feature type="compositionally biased region" description="Basic and acidic residues" evidence="5">
    <location>
        <begin position="345"/>
        <end position="359"/>
    </location>
</feature>
<proteinExistence type="inferred from homology"/>
<accession>A0ABR1BDH0</accession>
<reference evidence="7 8" key="1">
    <citation type="submission" date="2023-09" db="EMBL/GenBank/DDBJ databases">
        <title>Genomes of two closely related lineages of the louse Polyplax serrata with different host specificities.</title>
        <authorList>
            <person name="Martinu J."/>
            <person name="Tarabai H."/>
            <person name="Stefka J."/>
            <person name="Hypsa V."/>
        </authorList>
    </citation>
    <scope>NUCLEOTIDE SEQUENCE [LARGE SCALE GENOMIC DNA]</scope>
    <source>
        <strain evidence="7">98ZLc_SE</strain>
    </source>
</reference>
<dbReference type="EMBL" id="JAWJWF010000001">
    <property type="protein sequence ID" value="KAK6641486.1"/>
    <property type="molecule type" value="Genomic_DNA"/>
</dbReference>
<feature type="compositionally biased region" description="Polar residues" evidence="5">
    <location>
        <begin position="203"/>
        <end position="212"/>
    </location>
</feature>
<comment type="similarity">
    <text evidence="2">Belongs to the HDGF family.</text>
</comment>
<evidence type="ECO:0000313" key="7">
    <source>
        <dbReference type="EMBL" id="KAK6641486.1"/>
    </source>
</evidence>
<dbReference type="Gene3D" id="2.30.30.140">
    <property type="match status" value="1"/>
</dbReference>
<keyword evidence="4" id="KW-0539">Nucleus</keyword>
<dbReference type="Gene3D" id="1.20.930.10">
    <property type="entry name" value="Conserved domain common to transcription factors TFIIS, elongin A, CRSP70"/>
    <property type="match status" value="1"/>
</dbReference>
<dbReference type="Pfam" id="PF00855">
    <property type="entry name" value="PWWP"/>
    <property type="match status" value="1"/>
</dbReference>
<evidence type="ECO:0000256" key="1">
    <source>
        <dbReference type="ARBA" id="ARBA00004123"/>
    </source>
</evidence>
<feature type="compositionally biased region" description="Basic and acidic residues" evidence="5">
    <location>
        <begin position="277"/>
        <end position="287"/>
    </location>
</feature>
<evidence type="ECO:0000256" key="4">
    <source>
        <dbReference type="ARBA" id="ARBA00023242"/>
    </source>
</evidence>
<comment type="subcellular location">
    <subcellularLocation>
        <location evidence="1">Nucleus</location>
    </subcellularLocation>
</comment>
<dbReference type="InterPro" id="IPR035441">
    <property type="entry name" value="TFIIS/LEDGF_dom_sf"/>
</dbReference>
<evidence type="ECO:0000259" key="6">
    <source>
        <dbReference type="PROSITE" id="PS50812"/>
    </source>
</evidence>
<dbReference type="InterPro" id="IPR006993">
    <property type="entry name" value="Glut_rich_SH3-bd"/>
</dbReference>
<dbReference type="PANTHER" id="PTHR12550">
    <property type="entry name" value="HEPATOMA-DERIVED GROWTH FACTOR-RELATED"/>
    <property type="match status" value="1"/>
</dbReference>
<feature type="compositionally biased region" description="Acidic residues" evidence="5">
    <location>
        <begin position="335"/>
        <end position="344"/>
    </location>
</feature>
<dbReference type="InterPro" id="IPR036249">
    <property type="entry name" value="Thioredoxin-like_sf"/>
</dbReference>
<feature type="compositionally biased region" description="Basic and acidic residues" evidence="5">
    <location>
        <begin position="251"/>
        <end position="268"/>
    </location>
</feature>
<protein>
    <recommendedName>
        <fullName evidence="6">PWWP domain-containing protein</fullName>
    </recommendedName>
</protein>
<dbReference type="SUPFAM" id="SSF52833">
    <property type="entry name" value="Thioredoxin-like"/>
    <property type="match status" value="1"/>
</dbReference>
<feature type="compositionally biased region" description="Acidic residues" evidence="5">
    <location>
        <begin position="288"/>
        <end position="301"/>
    </location>
</feature>
<feature type="region of interest" description="Disordered" evidence="5">
    <location>
        <begin position="472"/>
        <end position="556"/>
    </location>
</feature>
<feature type="domain" description="PWWP" evidence="6">
    <location>
        <begin position="382"/>
        <end position="437"/>
    </location>
</feature>
<feature type="region of interest" description="Disordered" evidence="5">
    <location>
        <begin position="150"/>
        <end position="372"/>
    </location>
</feature>
<sequence>MLAISASVKKKQQRVQMILDSKQITYEAIDITEPGKEKDKEFMQQNGKVRECLGKYPLPPQIFNDDDFCGDYEDFDMANEVDELEKFLHIATNSKILDNGTKKSEENEKSKEDKFDEKVFKMSCSNPYDYHTIVIKLDGVNGEQEQIVETNTEQNENEKNKEVNPCEVNGFAEDDTTNQVQKENQSETSTEDSPAPVNEGKPETTQEANSQEDVAKEDTGEVESHGKEETSDERTEVSKEDNLPLSEEGNEENKENGEGETKEEKVDEVTFDESEEKNEKGEEHFDNGEEENDTQENEENNTAENKVDEGNNKEKESENENEEKKMESDTREGNEESAEENDASDEQKEDDKESDKNTEEGSSESDEENKKAMGKDKVIFNVGDMVFAKVRGYPPWPARISSVADARPATLKYNVYFFGTAETASVLAKDICLYAENKEKLGKVVKRKFFKEGLEEIEIEIKKIENGEESTLGLWTSGEPPESIVKKNMRKSKKPEDSIPDIEEDLQSVKQKPIKRKKDGDEEGEIEIKKKRGSLKDKDESANADTPGKLEQISRSGRVIKPKKFLYDEEGEDLDIKTKPKNQVLSSPPPTHILSSPTAVQEPKNDTTIKKPPAKEVSKSPMKPASTRNREMGRIMWAKTKCGQMVQINLDYDRPAHFKDDRARLMWERAADINAKRLKAEIESGEISRDDIKLQLRPTEEEKAQLTEEQLNKIKKLRIIERKRGKLRWLKLETRLVDIDVLIKTSLQKIKVDIDKALSLMDELITMPLDPLMLKKHPQVVDTTKKLRQYVGNLSEWKLSSEEKTNFEAKAYKIRQKANILFNKYTALFAVPENSNFWNVFLDSVNEFAKLTEDMPRERVYGLIVDPTSEYFKDVCQDEKEEEEFKLKLKETKEDLESETKLGEENNINN</sequence>
<feature type="compositionally biased region" description="Polar residues" evidence="5">
    <location>
        <begin position="177"/>
        <end position="192"/>
    </location>
</feature>
<dbReference type="PROSITE" id="PS50812">
    <property type="entry name" value="PWWP"/>
    <property type="match status" value="1"/>
</dbReference>
<dbReference type="InterPro" id="IPR000313">
    <property type="entry name" value="PWWP_dom"/>
</dbReference>
<dbReference type="PANTHER" id="PTHR12550:SF70">
    <property type="entry name" value="JIL-1 ANCHORING AND STABILIZING PROTEIN, ISOFORM A"/>
    <property type="match status" value="1"/>
</dbReference>
<keyword evidence="3" id="KW-0175">Coiled coil</keyword>
<evidence type="ECO:0000256" key="2">
    <source>
        <dbReference type="ARBA" id="ARBA00005309"/>
    </source>
</evidence>
<feature type="compositionally biased region" description="Basic and acidic residues" evidence="5">
    <location>
        <begin position="603"/>
        <end position="618"/>
    </location>
</feature>
<dbReference type="Proteomes" id="UP001359485">
    <property type="component" value="Unassembled WGS sequence"/>
</dbReference>